<dbReference type="RefSeq" id="WP_353331362.1">
    <property type="nucleotide sequence ID" value="NZ_AP028055.1"/>
</dbReference>
<evidence type="ECO:0000256" key="1">
    <source>
        <dbReference type="ARBA" id="ARBA00022485"/>
    </source>
</evidence>
<protein>
    <submittedName>
        <fullName evidence="7">Heterodisulfide reductase subunit C</fullName>
    </submittedName>
</protein>
<dbReference type="InterPro" id="IPR009051">
    <property type="entry name" value="Helical_ferredxn"/>
</dbReference>
<sequence>MENINKVSGDILKHTGVDVSRCYQCGKCTAGCVLASEMNFPPSFLMRLLQTGTADNFERILRSNTIWLCLNCENCVGRCPMEIDIPKIMDYLREQSLNKKKLHPDAKPIVAFHKSFLDSIKKTGRLYEVGLIAGFKARTFRLTQDVKLAPKMYLNGKLNLMPEMIKDRKGLGQIFVKTIDNPKTKNK</sequence>
<evidence type="ECO:0000313" key="8">
    <source>
        <dbReference type="Proteomes" id="UP001496674"/>
    </source>
</evidence>
<dbReference type="SUPFAM" id="SSF46548">
    <property type="entry name" value="alpha-helical ferredoxin"/>
    <property type="match status" value="1"/>
</dbReference>
<dbReference type="EMBL" id="AP028055">
    <property type="protein sequence ID" value="BEH00214.1"/>
    <property type="molecule type" value="Genomic_DNA"/>
</dbReference>
<dbReference type="Gene3D" id="1.10.1060.10">
    <property type="entry name" value="Alpha-helical ferredoxin"/>
    <property type="match status" value="1"/>
</dbReference>
<organism evidence="7 8">
    <name type="scientific">Bacteroides sedimenti</name>
    <dbReference type="NCBI Taxonomy" id="2136147"/>
    <lineage>
        <taxon>Bacteria</taxon>
        <taxon>Pseudomonadati</taxon>
        <taxon>Bacteroidota</taxon>
        <taxon>Bacteroidia</taxon>
        <taxon>Bacteroidales</taxon>
        <taxon>Bacteroidaceae</taxon>
        <taxon>Bacteroides</taxon>
    </lineage>
</organism>
<gene>
    <name evidence="7" type="primary">hdrC</name>
    <name evidence="7" type="ORF">BSYN_24780</name>
</gene>
<dbReference type="PANTHER" id="PTHR43255">
    <property type="entry name" value="IRON-SULFUR-BINDING OXIDOREDUCTASE FADF-RELATED-RELATED"/>
    <property type="match status" value="1"/>
</dbReference>
<dbReference type="Pfam" id="PF13183">
    <property type="entry name" value="Fer4_8"/>
    <property type="match status" value="1"/>
</dbReference>
<evidence type="ECO:0000256" key="2">
    <source>
        <dbReference type="ARBA" id="ARBA00022723"/>
    </source>
</evidence>
<name>A0ABM8IG40_9BACE</name>
<keyword evidence="3" id="KW-0560">Oxidoreductase</keyword>
<evidence type="ECO:0000256" key="5">
    <source>
        <dbReference type="ARBA" id="ARBA00023014"/>
    </source>
</evidence>
<feature type="domain" description="4Fe-4S ferredoxin-type" evidence="6">
    <location>
        <begin position="19"/>
        <end position="83"/>
    </location>
</feature>
<dbReference type="PANTHER" id="PTHR43255:SF1">
    <property type="entry name" value="IRON-SULFUR-BINDING OXIDOREDUCTASE FADF-RELATED"/>
    <property type="match status" value="1"/>
</dbReference>
<keyword evidence="4" id="KW-0408">Iron</keyword>
<dbReference type="Proteomes" id="UP001496674">
    <property type="component" value="Chromosome"/>
</dbReference>
<reference evidence="7 8" key="1">
    <citation type="submission" date="2023-04" db="EMBL/GenBank/DDBJ databases">
        <title>Draft genome sequence of acteroides sedimenti strain YN3PY1.</title>
        <authorList>
            <person name="Yoshida N."/>
        </authorList>
    </citation>
    <scope>NUCLEOTIDE SEQUENCE [LARGE SCALE GENOMIC DNA]</scope>
    <source>
        <strain evidence="7 8">YN3PY1</strain>
    </source>
</reference>
<evidence type="ECO:0000313" key="7">
    <source>
        <dbReference type="EMBL" id="BEH00214.1"/>
    </source>
</evidence>
<keyword evidence="5" id="KW-0411">Iron-sulfur</keyword>
<evidence type="ECO:0000256" key="3">
    <source>
        <dbReference type="ARBA" id="ARBA00023002"/>
    </source>
</evidence>
<proteinExistence type="predicted"/>
<dbReference type="PROSITE" id="PS00198">
    <property type="entry name" value="4FE4S_FER_1"/>
    <property type="match status" value="1"/>
</dbReference>
<keyword evidence="1" id="KW-0004">4Fe-4S</keyword>
<accession>A0ABM8IG40</accession>
<evidence type="ECO:0000259" key="6">
    <source>
        <dbReference type="Pfam" id="PF13183"/>
    </source>
</evidence>
<dbReference type="InterPro" id="IPR017896">
    <property type="entry name" value="4Fe4S_Fe-S-bd"/>
</dbReference>
<keyword evidence="8" id="KW-1185">Reference proteome</keyword>
<evidence type="ECO:0000256" key="4">
    <source>
        <dbReference type="ARBA" id="ARBA00023004"/>
    </source>
</evidence>
<keyword evidence="2" id="KW-0479">Metal-binding</keyword>
<dbReference type="InterPro" id="IPR017900">
    <property type="entry name" value="4Fe4S_Fe_S_CS"/>
</dbReference>
<dbReference type="InterPro" id="IPR051460">
    <property type="entry name" value="HdrC_iron-sulfur_subunit"/>
</dbReference>